<name>A0A1Q5P691_9BACI</name>
<gene>
    <name evidence="2" type="ORF">BLL40_04720</name>
</gene>
<dbReference type="AlphaFoldDB" id="A0A1Q5P691"/>
<dbReference type="GO" id="GO:0003677">
    <property type="term" value="F:DNA binding"/>
    <property type="evidence" value="ECO:0007669"/>
    <property type="project" value="InterPro"/>
</dbReference>
<dbReference type="InterPro" id="IPR027785">
    <property type="entry name" value="UvrD-like_helicase_C"/>
</dbReference>
<dbReference type="PANTHER" id="PTHR11070:SF2">
    <property type="entry name" value="ATP-DEPENDENT DNA HELICASE SRS2"/>
    <property type="match status" value="1"/>
</dbReference>
<dbReference type="InterPro" id="IPR027417">
    <property type="entry name" value="P-loop_NTPase"/>
</dbReference>
<reference evidence="2 3" key="1">
    <citation type="submission" date="2016-12" db="EMBL/GenBank/DDBJ databases">
        <title>Domibacillus sp. SAOS 44 whole genome sequencing.</title>
        <authorList>
            <person name="Verma A."/>
            <person name="Krishnamurthi S."/>
        </authorList>
    </citation>
    <scope>NUCLEOTIDE SEQUENCE [LARGE SCALE GENOMIC DNA]</scope>
    <source>
        <strain evidence="2 3">SAOS 44</strain>
    </source>
</reference>
<dbReference type="InterPro" id="IPR000212">
    <property type="entry name" value="DNA_helicase_UvrD/REP"/>
</dbReference>
<dbReference type="Gene3D" id="3.40.50.300">
    <property type="entry name" value="P-loop containing nucleotide triphosphate hydrolases"/>
    <property type="match status" value="2"/>
</dbReference>
<comment type="caution">
    <text evidence="2">The sequence shown here is derived from an EMBL/GenBank/DDBJ whole genome shotgun (WGS) entry which is preliminary data.</text>
</comment>
<evidence type="ECO:0000313" key="3">
    <source>
        <dbReference type="Proteomes" id="UP000186524"/>
    </source>
</evidence>
<dbReference type="SUPFAM" id="SSF52540">
    <property type="entry name" value="P-loop containing nucleoside triphosphate hydrolases"/>
    <property type="match status" value="1"/>
</dbReference>
<dbReference type="PANTHER" id="PTHR11070">
    <property type="entry name" value="UVRD / RECB / PCRA DNA HELICASE FAMILY MEMBER"/>
    <property type="match status" value="1"/>
</dbReference>
<proteinExistence type="predicted"/>
<dbReference type="EMBL" id="MRWQ01000004">
    <property type="protein sequence ID" value="OKL37612.1"/>
    <property type="molecule type" value="Genomic_DNA"/>
</dbReference>
<evidence type="ECO:0000259" key="1">
    <source>
        <dbReference type="Pfam" id="PF13538"/>
    </source>
</evidence>
<keyword evidence="2" id="KW-0547">Nucleotide-binding</keyword>
<keyword evidence="2" id="KW-0378">Hydrolase</keyword>
<feature type="domain" description="UvrD-like helicase C-terminal" evidence="1">
    <location>
        <begin position="633"/>
        <end position="683"/>
    </location>
</feature>
<organism evidence="2 3">
    <name type="scientific">Domibacillus mangrovi</name>
    <dbReference type="NCBI Taxonomy" id="1714354"/>
    <lineage>
        <taxon>Bacteria</taxon>
        <taxon>Bacillati</taxon>
        <taxon>Bacillota</taxon>
        <taxon>Bacilli</taxon>
        <taxon>Bacillales</taxon>
        <taxon>Bacillaceae</taxon>
        <taxon>Domibacillus</taxon>
    </lineage>
</organism>
<keyword evidence="3" id="KW-1185">Reference proteome</keyword>
<evidence type="ECO:0000313" key="2">
    <source>
        <dbReference type="EMBL" id="OKL37612.1"/>
    </source>
</evidence>
<dbReference type="GO" id="GO:0000725">
    <property type="term" value="P:recombinational repair"/>
    <property type="evidence" value="ECO:0007669"/>
    <property type="project" value="TreeGrafter"/>
</dbReference>
<dbReference type="STRING" id="1714354.BLL40_04720"/>
<accession>A0A1Q5P691</accession>
<dbReference type="RefSeq" id="WP_073710763.1">
    <property type="nucleotide sequence ID" value="NZ_MRWQ01000004.1"/>
</dbReference>
<sequence>MAIGEKDRKFIATEPFGIAGEKGEQKVWDAVKSAFSSRTCIGYWRFPIFSKVGQNRKEPDILIADQEQGLIVIEVKAININQIAAVNGHRWEYKNFYTDSGNPYEQAENQLFSLLSYFDREPETRRKISGTVLIALPEITESEWIERGFDKMPSCPPIIFKDQMGKSGLLKKIQTTKTVIEGIEINSDRWEVLLSILGGNPILRKEQVAVKPNLDSRAAIISMLADRLYELDLQQEQIGKVIPPGPQRIRGIAGSGKTVLLCQRAAHMHLKHPDWDIALVFFSRSLYNEIVNQIDKWLKHFTNGEVRYDEEVKRKLRVLPAWGARDREGFYGRICDAHGVRRLTPGDTINKNPTNALAEVCTRLLSENEIEPLFDAVLIDEGQDLVVEDHLKFQGKQPFYWLAFQALRPVSAEDPFQKRLIWAYDESQSLENLIIPKARELFGSEESYSQMVTGIHPGGIRKSEIMHRCYRTPGPILTAAHAIGMGLLRSEGMLRGITNKEDWAAIGYEVIKGNFRTGEEITLHRPPKNSPNLVPSLWNSPVLQFNTYNSREEELKALAISIKENIQKDQLELSRDIMIIVLGGDARNLERETALFLMNENIDIYIPSALEKNVTDPRYPNTNPDKFWEDGAVTISRIHRAKGNEANMVYVVGFDQVACNESETALRNQLFVGLTRARGWASLSGIGEYGMYQEMNDVINSGDTFTFTFKRAPIQNINDIDEQIPVELR</sequence>
<protein>
    <submittedName>
        <fullName evidence="2">DNA/RNA helicase</fullName>
    </submittedName>
</protein>
<dbReference type="Pfam" id="PF13538">
    <property type="entry name" value="UvrD_C_2"/>
    <property type="match status" value="1"/>
</dbReference>
<dbReference type="GO" id="GO:0005524">
    <property type="term" value="F:ATP binding"/>
    <property type="evidence" value="ECO:0007669"/>
    <property type="project" value="InterPro"/>
</dbReference>
<dbReference type="OrthoDB" id="7066673at2"/>
<keyword evidence="2" id="KW-0067">ATP-binding</keyword>
<dbReference type="Proteomes" id="UP000186524">
    <property type="component" value="Unassembled WGS sequence"/>
</dbReference>
<keyword evidence="2" id="KW-0347">Helicase</keyword>
<dbReference type="GO" id="GO:0043138">
    <property type="term" value="F:3'-5' DNA helicase activity"/>
    <property type="evidence" value="ECO:0007669"/>
    <property type="project" value="TreeGrafter"/>
</dbReference>